<organism evidence="2 3">
    <name type="scientific">Streptomyces thinghirensis</name>
    <dbReference type="NCBI Taxonomy" id="551547"/>
    <lineage>
        <taxon>Bacteria</taxon>
        <taxon>Bacillati</taxon>
        <taxon>Actinomycetota</taxon>
        <taxon>Actinomycetes</taxon>
        <taxon>Kitasatosporales</taxon>
        <taxon>Streptomycetaceae</taxon>
        <taxon>Streptomyces</taxon>
    </lineage>
</organism>
<gene>
    <name evidence="2" type="ORF">GCM10023323_17900</name>
</gene>
<keyword evidence="3" id="KW-1185">Reference proteome</keyword>
<name>A0ABP9SYB8_9ACTN</name>
<protein>
    <submittedName>
        <fullName evidence="2">Uncharacterized protein</fullName>
    </submittedName>
</protein>
<evidence type="ECO:0000313" key="3">
    <source>
        <dbReference type="Proteomes" id="UP001499878"/>
    </source>
</evidence>
<comment type="caution">
    <text evidence="2">The sequence shown here is derived from an EMBL/GenBank/DDBJ whole genome shotgun (WGS) entry which is preliminary data.</text>
</comment>
<sequence>MRRWAGLASNGYDSSSLDAAINGSEDGESALADFIGTEDAARAMVDDFHRLLTRLRDGMLATNRTRPLPRCRSAEIGGTRPDTATRKWSTSTGT</sequence>
<feature type="region of interest" description="Disordered" evidence="1">
    <location>
        <begin position="63"/>
        <end position="94"/>
    </location>
</feature>
<reference evidence="3" key="1">
    <citation type="journal article" date="2019" name="Int. J. Syst. Evol. Microbiol.">
        <title>The Global Catalogue of Microorganisms (GCM) 10K type strain sequencing project: providing services to taxonomists for standard genome sequencing and annotation.</title>
        <authorList>
            <consortium name="The Broad Institute Genomics Platform"/>
            <consortium name="The Broad Institute Genome Sequencing Center for Infectious Disease"/>
            <person name="Wu L."/>
            <person name="Ma J."/>
        </authorList>
    </citation>
    <scope>NUCLEOTIDE SEQUENCE [LARGE SCALE GENOMIC DNA]</scope>
    <source>
        <strain evidence="3">JCM 18306</strain>
    </source>
</reference>
<evidence type="ECO:0000256" key="1">
    <source>
        <dbReference type="SAM" id="MobiDB-lite"/>
    </source>
</evidence>
<proteinExistence type="predicted"/>
<dbReference type="Proteomes" id="UP001499878">
    <property type="component" value="Unassembled WGS sequence"/>
</dbReference>
<evidence type="ECO:0000313" key="2">
    <source>
        <dbReference type="EMBL" id="GAA5206435.1"/>
    </source>
</evidence>
<accession>A0ABP9SYB8</accession>
<dbReference type="EMBL" id="BAABJR010000004">
    <property type="protein sequence ID" value="GAA5206435.1"/>
    <property type="molecule type" value="Genomic_DNA"/>
</dbReference>